<dbReference type="AlphaFoldDB" id="A0A5N6XNK2"/>
<organism evidence="1">
    <name type="scientific">Aspergillus arachidicola</name>
    <dbReference type="NCBI Taxonomy" id="656916"/>
    <lineage>
        <taxon>Eukaryota</taxon>
        <taxon>Fungi</taxon>
        <taxon>Dikarya</taxon>
        <taxon>Ascomycota</taxon>
        <taxon>Pezizomycotina</taxon>
        <taxon>Eurotiomycetes</taxon>
        <taxon>Eurotiomycetidae</taxon>
        <taxon>Eurotiales</taxon>
        <taxon>Aspergillaceae</taxon>
        <taxon>Aspergillus</taxon>
        <taxon>Aspergillus subgen. Circumdati</taxon>
    </lineage>
</organism>
<dbReference type="OrthoDB" id="10307031at2759"/>
<gene>
    <name evidence="1" type="ORF">BDV24DRAFT_156848</name>
</gene>
<name>A0A5N6XNK2_9EURO</name>
<reference evidence="1" key="1">
    <citation type="submission" date="2019-04" db="EMBL/GenBank/DDBJ databases">
        <title>Friends and foes A comparative genomics study of 23 Aspergillus species from section Flavi.</title>
        <authorList>
            <consortium name="DOE Joint Genome Institute"/>
            <person name="Kjaerbolling I."/>
            <person name="Vesth T."/>
            <person name="Frisvad J.C."/>
            <person name="Nybo J.L."/>
            <person name="Theobald S."/>
            <person name="Kildgaard S."/>
            <person name="Isbrandt T."/>
            <person name="Kuo A."/>
            <person name="Sato A."/>
            <person name="Lyhne E.K."/>
            <person name="Kogle M.E."/>
            <person name="Wiebenga A."/>
            <person name="Kun R.S."/>
            <person name="Lubbers R.J."/>
            <person name="Makela M.R."/>
            <person name="Barry K."/>
            <person name="Chovatia M."/>
            <person name="Clum A."/>
            <person name="Daum C."/>
            <person name="Haridas S."/>
            <person name="He G."/>
            <person name="LaButti K."/>
            <person name="Lipzen A."/>
            <person name="Mondo S."/>
            <person name="Riley R."/>
            <person name="Salamov A."/>
            <person name="Simmons B.A."/>
            <person name="Magnuson J.K."/>
            <person name="Henrissat B."/>
            <person name="Mortensen U.H."/>
            <person name="Larsen T.O."/>
            <person name="Devries R.P."/>
            <person name="Grigoriev I.V."/>
            <person name="Machida M."/>
            <person name="Baker S.E."/>
            <person name="Andersen M.R."/>
        </authorList>
    </citation>
    <scope>NUCLEOTIDE SEQUENCE</scope>
    <source>
        <strain evidence="1">CBS 117612</strain>
    </source>
</reference>
<dbReference type="EMBL" id="ML737277">
    <property type="protein sequence ID" value="KAE8334448.1"/>
    <property type="molecule type" value="Genomic_DNA"/>
</dbReference>
<protein>
    <submittedName>
        <fullName evidence="1">Uncharacterized protein</fullName>
    </submittedName>
</protein>
<dbReference type="Proteomes" id="UP000325558">
    <property type="component" value="Unassembled WGS sequence"/>
</dbReference>
<evidence type="ECO:0000313" key="1">
    <source>
        <dbReference type="EMBL" id="KAE8334448.1"/>
    </source>
</evidence>
<accession>A0A5N6XNK2</accession>
<proteinExistence type="predicted"/>
<sequence length="86" mass="9931">MYLKRPVVAPQPLLAIQHGSIISRLQAQESFRRAHSAWTKTNLVEQIQRLHLGRYHIDPISGRLENGVKVQSVIDRPRMVDPMDEH</sequence>